<proteinExistence type="predicted"/>
<dbReference type="RefSeq" id="WP_067026353.1">
    <property type="nucleotide sequence ID" value="NZ_JRNY01000004.1"/>
</dbReference>
<feature type="domain" description="XdhC Rossmann" evidence="2">
    <location>
        <begin position="159"/>
        <end position="300"/>
    </location>
</feature>
<reference evidence="3 4" key="1">
    <citation type="submission" date="2016-05" db="EMBL/GenBank/DDBJ databases">
        <authorList>
            <person name="Lavstsen T."/>
            <person name="Jespersen J.S."/>
        </authorList>
    </citation>
    <scope>NUCLEOTIDE SEQUENCE [LARGE SCALE GENOMIC DNA]</scope>
    <source>
        <strain evidence="3 4">YLB-01</strain>
    </source>
</reference>
<feature type="domain" description="XdhC- CoxI" evidence="1">
    <location>
        <begin position="12"/>
        <end position="77"/>
    </location>
</feature>
<dbReference type="PANTHER" id="PTHR30388">
    <property type="entry name" value="ALDEHYDE OXIDOREDUCTASE MOLYBDENUM COFACTOR ASSEMBLY PROTEIN"/>
    <property type="match status" value="1"/>
</dbReference>
<dbReference type="InterPro" id="IPR027051">
    <property type="entry name" value="XdhC_Rossmann_dom"/>
</dbReference>
<dbReference type="PANTHER" id="PTHR30388:SF4">
    <property type="entry name" value="MOLYBDENUM COFACTOR INSERTION CHAPERONE PAOD"/>
    <property type="match status" value="1"/>
</dbReference>
<dbReference type="AlphaFoldDB" id="A0A1B9NBH6"/>
<dbReference type="Pfam" id="PF02625">
    <property type="entry name" value="XdhC_CoxI"/>
    <property type="match status" value="1"/>
</dbReference>
<dbReference type="OrthoDB" id="9815497at2"/>
<dbReference type="Gene3D" id="3.40.50.720">
    <property type="entry name" value="NAD(P)-binding Rossmann-like Domain"/>
    <property type="match status" value="1"/>
</dbReference>
<evidence type="ECO:0000259" key="2">
    <source>
        <dbReference type="Pfam" id="PF13478"/>
    </source>
</evidence>
<dbReference type="EMBL" id="LXMD01000023">
    <property type="protein sequence ID" value="OCG73955.1"/>
    <property type="molecule type" value="Genomic_DNA"/>
</dbReference>
<evidence type="ECO:0000313" key="4">
    <source>
        <dbReference type="Proteomes" id="UP000093355"/>
    </source>
</evidence>
<dbReference type="Proteomes" id="UP000093355">
    <property type="component" value="Unassembled WGS sequence"/>
</dbReference>
<dbReference type="InterPro" id="IPR003777">
    <property type="entry name" value="XdhC_CoxI"/>
</dbReference>
<organism evidence="3 4">
    <name type="scientific">Microbacterium sediminis</name>
    <dbReference type="NCBI Taxonomy" id="904291"/>
    <lineage>
        <taxon>Bacteria</taxon>
        <taxon>Bacillati</taxon>
        <taxon>Actinomycetota</taxon>
        <taxon>Actinomycetes</taxon>
        <taxon>Micrococcales</taxon>
        <taxon>Microbacteriaceae</taxon>
        <taxon>Microbacterium</taxon>
    </lineage>
</organism>
<evidence type="ECO:0008006" key="5">
    <source>
        <dbReference type="Google" id="ProtNLM"/>
    </source>
</evidence>
<evidence type="ECO:0000259" key="1">
    <source>
        <dbReference type="Pfam" id="PF02625"/>
    </source>
</evidence>
<dbReference type="InterPro" id="IPR052698">
    <property type="entry name" value="MoCofactor_Util/Proc"/>
</dbReference>
<dbReference type="Pfam" id="PF13478">
    <property type="entry name" value="XdhC_C"/>
    <property type="match status" value="1"/>
</dbReference>
<name>A0A1B9NBH6_9MICO</name>
<dbReference type="STRING" id="904291.A7J15_07055"/>
<keyword evidence="4" id="KW-1185">Reference proteome</keyword>
<evidence type="ECO:0000313" key="3">
    <source>
        <dbReference type="EMBL" id="OCG73955.1"/>
    </source>
</evidence>
<accession>A0A1B9NBH6</accession>
<comment type="caution">
    <text evidence="3">The sequence shown here is derived from an EMBL/GenBank/DDBJ whole genome shotgun (WGS) entry which is preliminary data.</text>
</comment>
<sequence length="329" mass="34303">MLEIAARLLDALDAGRPLVVATVVGLDGSGPRQLGTSMAWDGSQAIGSVAGGCVESATIDVADRVLEDGRTRVIEFGVPDEGPEAELALAVGLSCGGRIRLHLALVDPARRGEGDAVLRSLRRAAAGLPARIALTGTGYDTAECADPVFVDTAELPARLVIVGAMEFSAALSRAARAIGYAVTILDPRPVFATPERFPGAEIVVGWPPLILAETILGPRDAVCLLSHDDRFDPETILLALRSPAFYVGAMGSRRTHEQRLARLRDLGASTADLARLPGPIGLDLGAVTPDEVAISILAELLQVRSGASARSLRELSGRIHAPVTGQPVS</sequence>
<protein>
    <recommendedName>
        <fullName evidence="5">XdhC/CoxI family protein</fullName>
    </recommendedName>
</protein>
<gene>
    <name evidence="3" type="ORF">A7J15_07055</name>
</gene>